<dbReference type="OrthoDB" id="9814159at2"/>
<keyword evidence="1" id="KW-0378">Hydrolase</keyword>
<dbReference type="InterPro" id="IPR005502">
    <property type="entry name" value="Ribosyl_crysJ1"/>
</dbReference>
<protein>
    <submittedName>
        <fullName evidence="1">ADP-ribosylglycohydrolase</fullName>
    </submittedName>
</protein>
<organism evidence="1 2">
    <name type="scientific">Flavimobilis marinus</name>
    <dbReference type="NCBI Taxonomy" id="285351"/>
    <lineage>
        <taxon>Bacteria</taxon>
        <taxon>Bacillati</taxon>
        <taxon>Actinomycetota</taxon>
        <taxon>Actinomycetes</taxon>
        <taxon>Micrococcales</taxon>
        <taxon>Jonesiaceae</taxon>
        <taxon>Flavimobilis</taxon>
    </lineage>
</organism>
<dbReference type="STRING" id="285351.SAMN04488035_1608"/>
<sequence>MRLTWVQPEDLLAHELVQAAAEGTDVRAQARRWQEAGGSLEPAVSGASGVPADDATRAVARALMDELDALEAPPHPDEPDGWDEILALLPDAPALAAPGEDLAARIEAAWTGRAVGCLLGKPVEKIPRAGIEEIARATGTWPVTGYFTARGLPDDVAARWPWNRRSAPTSLAENIDGMPEDDDLNYPLLALTLLEQHGEGLTTDDVAKAWLDNLPAGRVFTAERVAYRNLLAGHDAPRTAIHQNPFREWIGALIRTDVYGWTRPGDLRGAARLAWVDARLSHTRNGVYGAMWAAALGSAALVAGSVTEALDAASAVVPPGSRLAEAIALGRRAGREAPDDAAALDLLHEAYGHLHWVHVLNNAAVVACALERGRGDLTASIGLAVMAGWDTDSAGATVGGVVGAVGGPAVIEDRWSAPLRGVVATSLPGPSEHRLSDLAARTLALASRIAS</sequence>
<evidence type="ECO:0000313" key="2">
    <source>
        <dbReference type="Proteomes" id="UP000198520"/>
    </source>
</evidence>
<dbReference type="Proteomes" id="UP000198520">
    <property type="component" value="Unassembled WGS sequence"/>
</dbReference>
<dbReference type="GO" id="GO:0016787">
    <property type="term" value="F:hydrolase activity"/>
    <property type="evidence" value="ECO:0007669"/>
    <property type="project" value="UniProtKB-KW"/>
</dbReference>
<proteinExistence type="predicted"/>
<dbReference type="InterPro" id="IPR036705">
    <property type="entry name" value="Ribosyl_crysJ1_sf"/>
</dbReference>
<dbReference type="SUPFAM" id="SSF101478">
    <property type="entry name" value="ADP-ribosylglycohydrolase"/>
    <property type="match status" value="1"/>
</dbReference>
<reference evidence="2" key="1">
    <citation type="submission" date="2016-10" db="EMBL/GenBank/DDBJ databases">
        <authorList>
            <person name="Varghese N."/>
            <person name="Submissions S."/>
        </authorList>
    </citation>
    <scope>NUCLEOTIDE SEQUENCE [LARGE SCALE GENOMIC DNA]</scope>
    <source>
        <strain evidence="2">DSM 19083</strain>
    </source>
</reference>
<accession>A0A1I2FZY4</accession>
<dbReference type="Gene3D" id="1.10.4080.10">
    <property type="entry name" value="ADP-ribosylation/Crystallin J1"/>
    <property type="match status" value="1"/>
</dbReference>
<name>A0A1I2FZY4_9MICO</name>
<gene>
    <name evidence="1" type="ORF">SAMN04488035_1608</name>
</gene>
<dbReference type="AlphaFoldDB" id="A0A1I2FZY4"/>
<evidence type="ECO:0000313" key="1">
    <source>
        <dbReference type="EMBL" id="SFF10377.1"/>
    </source>
</evidence>
<dbReference type="EMBL" id="FONZ01000002">
    <property type="protein sequence ID" value="SFF10377.1"/>
    <property type="molecule type" value="Genomic_DNA"/>
</dbReference>
<keyword evidence="2" id="KW-1185">Reference proteome</keyword>
<dbReference type="Pfam" id="PF03747">
    <property type="entry name" value="ADP_ribosyl_GH"/>
    <property type="match status" value="1"/>
</dbReference>
<dbReference type="RefSeq" id="WP_093376957.1">
    <property type="nucleotide sequence ID" value="NZ_BNAN01000002.1"/>
</dbReference>